<name>G5JPN5_STRCG</name>
<protein>
    <submittedName>
        <fullName evidence="1">Uncharacterized protein</fullName>
    </submittedName>
</protein>
<gene>
    <name evidence="1" type="ORF">STRCR_0388</name>
</gene>
<comment type="caution">
    <text evidence="1">The sequence shown here is derived from an EMBL/GenBank/DDBJ whole genome shotgun (WGS) entry which is preliminary data.</text>
</comment>
<sequence>MNDGHHFRFFAAKGKPASSGVIKAGKKYSILLFFAVITQFDAVVDWRP</sequence>
<keyword evidence="2" id="KW-1185">Reference proteome</keyword>
<dbReference type="Proteomes" id="UP000004322">
    <property type="component" value="Unassembled WGS sequence"/>
</dbReference>
<proteinExistence type="predicted"/>
<dbReference type="AlphaFoldDB" id="G5JPN5"/>
<organism evidence="1 2">
    <name type="scientific">Streptococcus criceti HS-6</name>
    <dbReference type="NCBI Taxonomy" id="873449"/>
    <lineage>
        <taxon>Bacteria</taxon>
        <taxon>Bacillati</taxon>
        <taxon>Bacillota</taxon>
        <taxon>Bacilli</taxon>
        <taxon>Lactobacillales</taxon>
        <taxon>Streptococcaceae</taxon>
        <taxon>Streptococcus</taxon>
    </lineage>
</organism>
<evidence type="ECO:0000313" key="2">
    <source>
        <dbReference type="Proteomes" id="UP000004322"/>
    </source>
</evidence>
<accession>G5JPN5</accession>
<evidence type="ECO:0000313" key="1">
    <source>
        <dbReference type="EMBL" id="EHI73970.1"/>
    </source>
</evidence>
<dbReference type="EMBL" id="AEUV02000002">
    <property type="protein sequence ID" value="EHI73970.1"/>
    <property type="molecule type" value="Genomic_DNA"/>
</dbReference>
<reference evidence="1" key="1">
    <citation type="submission" date="2011-07" db="EMBL/GenBank/DDBJ databases">
        <authorList>
            <person name="Stanhope M.J."/>
            <person name="Durkin A.S."/>
            <person name="Hostetler J."/>
            <person name="Kim M."/>
            <person name="Radune D."/>
            <person name="Singh I."/>
            <person name="Town C.D."/>
        </authorList>
    </citation>
    <scope>NUCLEOTIDE SEQUENCE [LARGE SCALE GENOMIC DNA]</scope>
    <source>
        <strain evidence="1">HS-6</strain>
    </source>
</reference>